<sequence>MPEIASRSRTQPPPAHVVFQALIQPDRDPTRPWLVLRGNEQRPIIVDATEPNQVVWGSLWPERPDARIKFDITGPPRGGATLRWTLVVNDPIPDGATVIRMRKRINELINANLRFTFGQ</sequence>
<accession>A0ABW2S2D8</accession>
<dbReference type="Proteomes" id="UP001596484">
    <property type="component" value="Unassembled WGS sequence"/>
</dbReference>
<reference evidence="2" key="1">
    <citation type="journal article" date="2019" name="Int. J. Syst. Evol. Microbiol.">
        <title>The Global Catalogue of Microorganisms (GCM) 10K type strain sequencing project: providing services to taxonomists for standard genome sequencing and annotation.</title>
        <authorList>
            <consortium name="The Broad Institute Genomics Platform"/>
            <consortium name="The Broad Institute Genome Sequencing Center for Infectious Disease"/>
            <person name="Wu L."/>
            <person name="Ma J."/>
        </authorList>
    </citation>
    <scope>NUCLEOTIDE SEQUENCE [LARGE SCALE GENOMIC DNA]</scope>
    <source>
        <strain evidence="2">ICMP 19430</strain>
    </source>
</reference>
<gene>
    <name evidence="1" type="ORF">ACFQS9_17420</name>
</gene>
<dbReference type="RefSeq" id="WP_378406919.1">
    <property type="nucleotide sequence ID" value="NZ_JBHTCS010000021.1"/>
</dbReference>
<protein>
    <recommendedName>
        <fullName evidence="3">Polyketide cyclase / dehydrase and lipid transport</fullName>
    </recommendedName>
</protein>
<name>A0ABW2S2D8_9NOCA</name>
<organism evidence="1 2">
    <name type="scientific">Rhodococcus daqingensis</name>
    <dbReference type="NCBI Taxonomy" id="2479363"/>
    <lineage>
        <taxon>Bacteria</taxon>
        <taxon>Bacillati</taxon>
        <taxon>Actinomycetota</taxon>
        <taxon>Actinomycetes</taxon>
        <taxon>Mycobacteriales</taxon>
        <taxon>Nocardiaceae</taxon>
        <taxon>Rhodococcus</taxon>
    </lineage>
</organism>
<evidence type="ECO:0000313" key="2">
    <source>
        <dbReference type="Proteomes" id="UP001596484"/>
    </source>
</evidence>
<keyword evidence="2" id="KW-1185">Reference proteome</keyword>
<dbReference type="EMBL" id="JBHTCS010000021">
    <property type="protein sequence ID" value="MFC7449678.1"/>
    <property type="molecule type" value="Genomic_DNA"/>
</dbReference>
<comment type="caution">
    <text evidence="1">The sequence shown here is derived from an EMBL/GenBank/DDBJ whole genome shotgun (WGS) entry which is preliminary data.</text>
</comment>
<evidence type="ECO:0000313" key="1">
    <source>
        <dbReference type="EMBL" id="MFC7449678.1"/>
    </source>
</evidence>
<evidence type="ECO:0008006" key="3">
    <source>
        <dbReference type="Google" id="ProtNLM"/>
    </source>
</evidence>
<proteinExistence type="predicted"/>